<evidence type="ECO:0000313" key="4">
    <source>
        <dbReference type="Proteomes" id="UP000464577"/>
    </source>
</evidence>
<dbReference type="InterPro" id="IPR029045">
    <property type="entry name" value="ClpP/crotonase-like_dom_sf"/>
</dbReference>
<proteinExistence type="predicted"/>
<feature type="domain" description="Tail specific protease" evidence="2">
    <location>
        <begin position="122"/>
        <end position="329"/>
    </location>
</feature>
<dbReference type="Pfam" id="PF14684">
    <property type="entry name" value="Tricorn_C1"/>
    <property type="match status" value="1"/>
</dbReference>
<dbReference type="SUPFAM" id="SSF52096">
    <property type="entry name" value="ClpP/crotonase"/>
    <property type="match status" value="1"/>
</dbReference>
<sequence length="352" mass="39478">MANPMKSSTIYSLKTILLSLLAMLVVACNDLTVGPEPVNTPESNFDQLWQEFDRMYGQFAVKQIDWNAVYEKYRPQIKPQMTDNQLFDVITQMLGELNDGHVWMVKPGPDYRRYDSGPNYPTDEFDLKVVKKYVMDSHEIGTADGLNVFYGKLDGNIGYLYFVDLGQNPKFYERAVDEALAALADTKGIVVDVRNLTGGDDRSGQVVAARFASDRKLFMTTRFRNGPEHSDFTMPVDWFVEPAGTFRYVKPVILLTNRITQSAGETFTLAMRQNANVTHMGDTTFGVFSDNPKRELPNGWIYALSSGDFRAADGKSYEGIGIEPKQRIVNTKDDLAAGRDVVLAKAIALLSK</sequence>
<dbReference type="InterPro" id="IPR005151">
    <property type="entry name" value="Tail-specific_protease"/>
</dbReference>
<keyword evidence="1" id="KW-0732">Signal</keyword>
<accession>A0A6P1W8G9</accession>
<gene>
    <name evidence="3" type="ORF">GJR95_36620</name>
</gene>
<dbReference type="CDD" id="cd07563">
    <property type="entry name" value="Peptidase_S41_IRBP"/>
    <property type="match status" value="1"/>
</dbReference>
<evidence type="ECO:0000256" key="1">
    <source>
        <dbReference type="SAM" id="SignalP"/>
    </source>
</evidence>
<dbReference type="Gene3D" id="3.90.226.10">
    <property type="entry name" value="2-enoyl-CoA Hydratase, Chain A, domain 1"/>
    <property type="match status" value="1"/>
</dbReference>
<dbReference type="PROSITE" id="PS51257">
    <property type="entry name" value="PROKAR_LIPOPROTEIN"/>
    <property type="match status" value="1"/>
</dbReference>
<reference evidence="3 4" key="1">
    <citation type="submission" date="2019-11" db="EMBL/GenBank/DDBJ databases">
        <title>Spirosoma endbachense sp. nov., isolated from a natural salt meadow.</title>
        <authorList>
            <person name="Rojas J."/>
            <person name="Ambika Manirajan B."/>
            <person name="Ratering S."/>
            <person name="Suarez C."/>
            <person name="Geissler-Plaum R."/>
            <person name="Schnell S."/>
        </authorList>
    </citation>
    <scope>NUCLEOTIDE SEQUENCE [LARGE SCALE GENOMIC DNA]</scope>
    <source>
        <strain evidence="3 4">I-24</strain>
    </source>
</reference>
<dbReference type="EMBL" id="CP045997">
    <property type="protein sequence ID" value="QHW00211.1"/>
    <property type="molecule type" value="Genomic_DNA"/>
</dbReference>
<dbReference type="Gene3D" id="3.30.750.44">
    <property type="match status" value="1"/>
</dbReference>
<dbReference type="SMART" id="SM00245">
    <property type="entry name" value="TSPc"/>
    <property type="match status" value="1"/>
</dbReference>
<evidence type="ECO:0000313" key="3">
    <source>
        <dbReference type="EMBL" id="QHW00211.1"/>
    </source>
</evidence>
<keyword evidence="4" id="KW-1185">Reference proteome</keyword>
<dbReference type="Pfam" id="PF03572">
    <property type="entry name" value="Peptidase_S41"/>
    <property type="match status" value="1"/>
</dbReference>
<dbReference type="KEGG" id="senf:GJR95_36620"/>
<dbReference type="Proteomes" id="UP000464577">
    <property type="component" value="Chromosome"/>
</dbReference>
<protein>
    <submittedName>
        <fullName evidence="3">Peptidase S41</fullName>
    </submittedName>
</protein>
<evidence type="ECO:0000259" key="2">
    <source>
        <dbReference type="SMART" id="SM00245"/>
    </source>
</evidence>
<feature type="signal peptide" evidence="1">
    <location>
        <begin position="1"/>
        <end position="27"/>
    </location>
</feature>
<dbReference type="PANTHER" id="PTHR11261">
    <property type="entry name" value="INTERPHOTORECEPTOR RETINOID-BINDING PROTEIN"/>
    <property type="match status" value="1"/>
</dbReference>
<dbReference type="PANTHER" id="PTHR11261:SF3">
    <property type="entry name" value="RETINOL-BINDING PROTEIN 3"/>
    <property type="match status" value="1"/>
</dbReference>
<dbReference type="GO" id="GO:0006508">
    <property type="term" value="P:proteolysis"/>
    <property type="evidence" value="ECO:0007669"/>
    <property type="project" value="InterPro"/>
</dbReference>
<dbReference type="InterPro" id="IPR028204">
    <property type="entry name" value="Tricorn_C1"/>
</dbReference>
<dbReference type="AlphaFoldDB" id="A0A6P1W8G9"/>
<organism evidence="3 4">
    <name type="scientific">Spirosoma endbachense</name>
    <dbReference type="NCBI Taxonomy" id="2666025"/>
    <lineage>
        <taxon>Bacteria</taxon>
        <taxon>Pseudomonadati</taxon>
        <taxon>Bacteroidota</taxon>
        <taxon>Cytophagia</taxon>
        <taxon>Cytophagales</taxon>
        <taxon>Cytophagaceae</taxon>
        <taxon>Spirosoma</taxon>
    </lineage>
</organism>
<feature type="chain" id="PRO_5027014549" evidence="1">
    <location>
        <begin position="28"/>
        <end position="352"/>
    </location>
</feature>
<dbReference type="GO" id="GO:0008236">
    <property type="term" value="F:serine-type peptidase activity"/>
    <property type="evidence" value="ECO:0007669"/>
    <property type="project" value="InterPro"/>
</dbReference>
<name>A0A6P1W8G9_9BACT</name>